<dbReference type="AlphaFoldDB" id="A0A1H0AM54"/>
<evidence type="ECO:0000313" key="1">
    <source>
        <dbReference type="EMBL" id="SDN34505.1"/>
    </source>
</evidence>
<evidence type="ECO:0000313" key="2">
    <source>
        <dbReference type="Proteomes" id="UP000199309"/>
    </source>
</evidence>
<accession>A0A1H0AM54</accession>
<reference evidence="1 2" key="1">
    <citation type="submission" date="2016-10" db="EMBL/GenBank/DDBJ databases">
        <authorList>
            <person name="de Groot N.N."/>
        </authorList>
    </citation>
    <scope>NUCLEOTIDE SEQUENCE [LARGE SCALE GENOMIC DNA]</scope>
    <source>
        <strain evidence="1 2">DSM 16981</strain>
    </source>
</reference>
<name>A0A1H0AM54_9FIRM</name>
<dbReference type="RefSeq" id="WP_176762987.1">
    <property type="nucleotide sequence ID" value="NZ_FNHQ01000040.1"/>
</dbReference>
<dbReference type="STRING" id="349095.SAMN05660299_02553"/>
<proteinExistence type="predicted"/>
<gene>
    <name evidence="1" type="ORF">SAMN05660299_02553</name>
</gene>
<dbReference type="EMBL" id="FNHQ01000040">
    <property type="protein sequence ID" value="SDN34505.1"/>
    <property type="molecule type" value="Genomic_DNA"/>
</dbReference>
<keyword evidence="2" id="KW-1185">Reference proteome</keyword>
<sequence length="101" mass="11624">MPIRWIPLFCRWIIRQRRKLQKMKDTASTAAKTDVSLKLREFIAQKILTEKQAVQDKVQKSVKGQVISGGRVSPDQLLELMLPKAVARCWGLQSGYQDRTL</sequence>
<organism evidence="1 2">
    <name type="scientific">Megasphaera paucivorans</name>
    <dbReference type="NCBI Taxonomy" id="349095"/>
    <lineage>
        <taxon>Bacteria</taxon>
        <taxon>Bacillati</taxon>
        <taxon>Bacillota</taxon>
        <taxon>Negativicutes</taxon>
        <taxon>Veillonellales</taxon>
        <taxon>Veillonellaceae</taxon>
        <taxon>Megasphaera</taxon>
    </lineage>
</organism>
<protein>
    <submittedName>
        <fullName evidence="1">Uncharacterized protein</fullName>
    </submittedName>
</protein>
<dbReference type="Proteomes" id="UP000199309">
    <property type="component" value="Unassembled WGS sequence"/>
</dbReference>